<accession>A0A5M3XI78</accession>
<reference evidence="2 3" key="1">
    <citation type="submission" date="2019-10" db="EMBL/GenBank/DDBJ databases">
        <title>Whole genome shotgun sequence of Acrocarpospora pleiomorpha NBRC 16267.</title>
        <authorList>
            <person name="Ichikawa N."/>
            <person name="Kimura A."/>
            <person name="Kitahashi Y."/>
            <person name="Komaki H."/>
            <person name="Oguchi A."/>
        </authorList>
    </citation>
    <scope>NUCLEOTIDE SEQUENCE [LARGE SCALE GENOMIC DNA]</scope>
    <source>
        <strain evidence="2 3">NBRC 16267</strain>
    </source>
</reference>
<feature type="region of interest" description="Disordered" evidence="1">
    <location>
        <begin position="14"/>
        <end position="44"/>
    </location>
</feature>
<dbReference type="AlphaFoldDB" id="A0A5M3XI78"/>
<proteinExistence type="predicted"/>
<gene>
    <name evidence="2" type="ORF">Aple_016680</name>
</gene>
<evidence type="ECO:0000256" key="1">
    <source>
        <dbReference type="SAM" id="MobiDB-lite"/>
    </source>
</evidence>
<dbReference type="EMBL" id="BLAF01000008">
    <property type="protein sequence ID" value="GES18773.1"/>
    <property type="molecule type" value="Genomic_DNA"/>
</dbReference>
<name>A0A5M3XI78_9ACTN</name>
<sequence length="90" mass="9297">MIALCIAAMAIAPIGVGDSDDSPNRNKSGDTANTGNSRSSGNNIGYRAFNSGNFANINGSTNSGNASYSANNADGPLRITVNKCRVKRRC</sequence>
<organism evidence="2 3">
    <name type="scientific">Acrocarpospora pleiomorpha</name>
    <dbReference type="NCBI Taxonomy" id="90975"/>
    <lineage>
        <taxon>Bacteria</taxon>
        <taxon>Bacillati</taxon>
        <taxon>Actinomycetota</taxon>
        <taxon>Actinomycetes</taxon>
        <taxon>Streptosporangiales</taxon>
        <taxon>Streptosporangiaceae</taxon>
        <taxon>Acrocarpospora</taxon>
    </lineage>
</organism>
<dbReference type="Proteomes" id="UP000377595">
    <property type="component" value="Unassembled WGS sequence"/>
</dbReference>
<keyword evidence="3" id="KW-1185">Reference proteome</keyword>
<protein>
    <submittedName>
        <fullName evidence="2">Uncharacterized protein</fullName>
    </submittedName>
</protein>
<evidence type="ECO:0000313" key="3">
    <source>
        <dbReference type="Proteomes" id="UP000377595"/>
    </source>
</evidence>
<feature type="compositionally biased region" description="Polar residues" evidence="1">
    <location>
        <begin position="29"/>
        <end position="43"/>
    </location>
</feature>
<comment type="caution">
    <text evidence="2">The sequence shown here is derived from an EMBL/GenBank/DDBJ whole genome shotgun (WGS) entry which is preliminary data.</text>
</comment>
<evidence type="ECO:0000313" key="2">
    <source>
        <dbReference type="EMBL" id="GES18773.1"/>
    </source>
</evidence>